<feature type="transmembrane region" description="Helical" evidence="7">
    <location>
        <begin position="141"/>
        <end position="162"/>
    </location>
</feature>
<dbReference type="InterPro" id="IPR039421">
    <property type="entry name" value="Type_1_exporter"/>
</dbReference>
<name>A3JXD7_SAGS3</name>
<evidence type="ECO:0000256" key="1">
    <source>
        <dbReference type="ARBA" id="ARBA00004651"/>
    </source>
</evidence>
<dbReference type="SUPFAM" id="SSF52540">
    <property type="entry name" value="P-loop containing nucleoside triphosphate hydrolases"/>
    <property type="match status" value="1"/>
</dbReference>
<dbReference type="GO" id="GO:0016887">
    <property type="term" value="F:ATP hydrolysis activity"/>
    <property type="evidence" value="ECO:0007669"/>
    <property type="project" value="InterPro"/>
</dbReference>
<keyword evidence="6 7" id="KW-0472">Membrane</keyword>
<dbReference type="InterPro" id="IPR027417">
    <property type="entry name" value="P-loop_NTPase"/>
</dbReference>
<dbReference type="Pfam" id="PF00005">
    <property type="entry name" value="ABC_tran"/>
    <property type="match status" value="1"/>
</dbReference>
<dbReference type="InterPro" id="IPR011527">
    <property type="entry name" value="ABC1_TM_dom"/>
</dbReference>
<dbReference type="InterPro" id="IPR003593">
    <property type="entry name" value="AAA+_ATPase"/>
</dbReference>
<dbReference type="OrthoDB" id="9806127at2"/>
<evidence type="ECO:0000256" key="7">
    <source>
        <dbReference type="SAM" id="Phobius"/>
    </source>
</evidence>
<sequence>MRNGQVASLAQALVWPVQAWLLAALLADLMAGTGALPVWGVAGGFVALGVLRAGLERIAQAQLSALAEARIGAARAEIVSAEAAAAAPSALGGPGALAALMAEKLEALRPYLMRYRPARLRATVVPLLILAIAVSQSWAVALIFVMAGPLIPVFMALVGWAAKEASARQMVEIGDLSDLLVDRLSALADLRLIGAGGPVVSGFAASSEGLRARTMAVLRIAFLSSTVLELFAALGVAMVAVWTGFHLLGVIGWGTWGGVLSPAAGIWLLLLAPEFFQPLRDLAAAWHDKAAAEAVEAELADWRAEARPALMRGGDAGAPMGPVALRGVVARGIALPDIEVAPGESVAITGPSGAGKTTLLRVLAGLERPSAGEVRVGGRPLPEVIDGWRAGLGWMPQAPHFLDRSLRYNVGFGAEVPDDVVARAQLAEVLAALPRGALTVLGERGAGLSGGEARRVTLARALMAGRGALLADEPTADLDPATAEAVAGALLGFAQAGGSLIVATHDAGLAARLDRVVTLGAAT</sequence>
<proteinExistence type="predicted"/>
<dbReference type="InterPro" id="IPR036640">
    <property type="entry name" value="ABC1_TM_sf"/>
</dbReference>
<keyword evidence="3" id="KW-0547">Nucleotide-binding</keyword>
<evidence type="ECO:0000256" key="4">
    <source>
        <dbReference type="ARBA" id="ARBA00022840"/>
    </source>
</evidence>
<dbReference type="eggNOG" id="COG4988">
    <property type="taxonomic scope" value="Bacteria"/>
</dbReference>
<comment type="subcellular location">
    <subcellularLocation>
        <location evidence="1">Cell membrane</location>
        <topology evidence="1">Multi-pass membrane protein</topology>
    </subcellularLocation>
</comment>
<reference evidence="10 11" key="1">
    <citation type="submission" date="2006-06" db="EMBL/GenBank/DDBJ databases">
        <authorList>
            <person name="Moran M.A."/>
            <person name="Ferriera S."/>
            <person name="Johnson J."/>
            <person name="Kravitz S."/>
            <person name="Beeson K."/>
            <person name="Sutton G."/>
            <person name="Rogers Y.-H."/>
            <person name="Friedman R."/>
            <person name="Frazier M."/>
            <person name="Venter J.C."/>
        </authorList>
    </citation>
    <scope>NUCLEOTIDE SEQUENCE [LARGE SCALE GENOMIC DNA]</scope>
    <source>
        <strain evidence="10 11">E-37</strain>
    </source>
</reference>
<dbReference type="PROSITE" id="PS50929">
    <property type="entry name" value="ABC_TM1F"/>
    <property type="match status" value="1"/>
</dbReference>
<feature type="domain" description="ABC transmembrane type-1" evidence="9">
    <location>
        <begin position="6"/>
        <end position="291"/>
    </location>
</feature>
<feature type="transmembrane region" description="Helical" evidence="7">
    <location>
        <begin position="118"/>
        <end position="135"/>
    </location>
</feature>
<gene>
    <name evidence="10" type="ORF">SSE37_19247</name>
</gene>
<evidence type="ECO:0000256" key="5">
    <source>
        <dbReference type="ARBA" id="ARBA00022989"/>
    </source>
</evidence>
<dbReference type="InterPro" id="IPR017871">
    <property type="entry name" value="ABC_transporter-like_CS"/>
</dbReference>
<dbReference type="AlphaFoldDB" id="A3JXD7"/>
<protein>
    <submittedName>
        <fullName evidence="10">ABC transporter, transmembrane region:ATP/GTP-binding site motif A (P-loop):ABC transporter:AAA ATPase</fullName>
    </submittedName>
</protein>
<dbReference type="PANTHER" id="PTHR24221:SF590">
    <property type="entry name" value="COMPONENT LINKED WITH THE ASSEMBLY OF CYTOCHROME' TRANSPORT TRANSMEMBRANE ATP-BINDING PROTEIN ABC TRANSPORTER CYDD-RELATED"/>
    <property type="match status" value="1"/>
</dbReference>
<evidence type="ECO:0000313" key="10">
    <source>
        <dbReference type="EMBL" id="EBA10173.1"/>
    </source>
</evidence>
<feature type="transmembrane region" description="Helical" evidence="7">
    <location>
        <begin position="29"/>
        <end position="51"/>
    </location>
</feature>
<dbReference type="GO" id="GO:0005524">
    <property type="term" value="F:ATP binding"/>
    <property type="evidence" value="ECO:0007669"/>
    <property type="project" value="UniProtKB-KW"/>
</dbReference>
<evidence type="ECO:0000259" key="8">
    <source>
        <dbReference type="PROSITE" id="PS50893"/>
    </source>
</evidence>
<feature type="transmembrane region" description="Helical" evidence="7">
    <location>
        <begin position="251"/>
        <end position="272"/>
    </location>
</feature>
<dbReference type="GO" id="GO:0005886">
    <property type="term" value="C:plasma membrane"/>
    <property type="evidence" value="ECO:0007669"/>
    <property type="project" value="UniProtKB-SubCell"/>
</dbReference>
<keyword evidence="11" id="KW-1185">Reference proteome</keyword>
<evidence type="ECO:0000256" key="2">
    <source>
        <dbReference type="ARBA" id="ARBA00022692"/>
    </source>
</evidence>
<evidence type="ECO:0000256" key="6">
    <source>
        <dbReference type="ARBA" id="ARBA00023136"/>
    </source>
</evidence>
<evidence type="ECO:0000256" key="3">
    <source>
        <dbReference type="ARBA" id="ARBA00022741"/>
    </source>
</evidence>
<organism evidence="10 11">
    <name type="scientific">Sagittula stellata (strain ATCC 700073 / DSM 11524 / E-37)</name>
    <dbReference type="NCBI Taxonomy" id="388399"/>
    <lineage>
        <taxon>Bacteria</taxon>
        <taxon>Pseudomonadati</taxon>
        <taxon>Pseudomonadota</taxon>
        <taxon>Alphaproteobacteria</taxon>
        <taxon>Rhodobacterales</taxon>
        <taxon>Roseobacteraceae</taxon>
        <taxon>Sagittula</taxon>
    </lineage>
</organism>
<dbReference type="Gene3D" id="1.20.1560.10">
    <property type="entry name" value="ABC transporter type 1, transmembrane domain"/>
    <property type="match status" value="1"/>
</dbReference>
<dbReference type="Proteomes" id="UP000005713">
    <property type="component" value="Unassembled WGS sequence"/>
</dbReference>
<dbReference type="GO" id="GO:0140359">
    <property type="term" value="F:ABC-type transporter activity"/>
    <property type="evidence" value="ECO:0007669"/>
    <property type="project" value="InterPro"/>
</dbReference>
<comment type="caution">
    <text evidence="10">The sequence shown here is derived from an EMBL/GenBank/DDBJ whole genome shotgun (WGS) entry which is preliminary data.</text>
</comment>
<dbReference type="SMART" id="SM00382">
    <property type="entry name" value="AAA"/>
    <property type="match status" value="1"/>
</dbReference>
<evidence type="ECO:0000313" key="11">
    <source>
        <dbReference type="Proteomes" id="UP000005713"/>
    </source>
</evidence>
<dbReference type="PROSITE" id="PS00211">
    <property type="entry name" value="ABC_TRANSPORTER_1"/>
    <property type="match status" value="1"/>
</dbReference>
<dbReference type="SUPFAM" id="SSF90123">
    <property type="entry name" value="ABC transporter transmembrane region"/>
    <property type="match status" value="1"/>
</dbReference>
<dbReference type="CDD" id="cd18584">
    <property type="entry name" value="ABC_6TM_AarD_CydD"/>
    <property type="match status" value="1"/>
</dbReference>
<keyword evidence="5 7" id="KW-1133">Transmembrane helix</keyword>
<dbReference type="PROSITE" id="PS50893">
    <property type="entry name" value="ABC_TRANSPORTER_2"/>
    <property type="match status" value="1"/>
</dbReference>
<dbReference type="InterPro" id="IPR003439">
    <property type="entry name" value="ABC_transporter-like_ATP-bd"/>
</dbReference>
<dbReference type="Pfam" id="PF00664">
    <property type="entry name" value="ABC_membrane"/>
    <property type="match status" value="1"/>
</dbReference>
<keyword evidence="4" id="KW-0067">ATP-binding</keyword>
<accession>A3JXD7</accession>
<feature type="transmembrane region" description="Helical" evidence="7">
    <location>
        <begin position="220"/>
        <end position="245"/>
    </location>
</feature>
<dbReference type="PANTHER" id="PTHR24221">
    <property type="entry name" value="ATP-BINDING CASSETTE SUB-FAMILY B"/>
    <property type="match status" value="1"/>
</dbReference>
<dbReference type="EMBL" id="AAYA01000001">
    <property type="protein sequence ID" value="EBA10173.1"/>
    <property type="molecule type" value="Genomic_DNA"/>
</dbReference>
<evidence type="ECO:0000259" key="9">
    <source>
        <dbReference type="PROSITE" id="PS50929"/>
    </source>
</evidence>
<feature type="domain" description="ABC transporter" evidence="8">
    <location>
        <begin position="311"/>
        <end position="523"/>
    </location>
</feature>
<dbReference type="Gene3D" id="3.40.50.300">
    <property type="entry name" value="P-loop containing nucleotide triphosphate hydrolases"/>
    <property type="match status" value="1"/>
</dbReference>
<dbReference type="RefSeq" id="WP_005854784.1">
    <property type="nucleotide sequence ID" value="NZ_AAYA01000001.1"/>
</dbReference>
<keyword evidence="2 7" id="KW-0812">Transmembrane</keyword>